<dbReference type="Proteomes" id="UP000027920">
    <property type="component" value="Unassembled WGS sequence"/>
</dbReference>
<evidence type="ECO:0000256" key="3">
    <source>
        <dbReference type="ARBA" id="ARBA00022989"/>
    </source>
</evidence>
<feature type="transmembrane region" description="Helical" evidence="6">
    <location>
        <begin position="122"/>
        <end position="141"/>
    </location>
</feature>
<dbReference type="RefSeq" id="XP_013258589.1">
    <property type="nucleotide sequence ID" value="XM_013403135.1"/>
</dbReference>
<keyword evidence="2 6" id="KW-0812">Transmembrane</keyword>
<evidence type="ECO:0000313" key="9">
    <source>
        <dbReference type="Proteomes" id="UP000027920"/>
    </source>
</evidence>
<feature type="compositionally biased region" description="Polar residues" evidence="5">
    <location>
        <begin position="1"/>
        <end position="17"/>
    </location>
</feature>
<dbReference type="GO" id="GO:0005886">
    <property type="term" value="C:plasma membrane"/>
    <property type="evidence" value="ECO:0007669"/>
    <property type="project" value="TreeGrafter"/>
</dbReference>
<evidence type="ECO:0000256" key="6">
    <source>
        <dbReference type="SAM" id="Phobius"/>
    </source>
</evidence>
<dbReference type="InterPro" id="IPR036259">
    <property type="entry name" value="MFS_trans_sf"/>
</dbReference>
<dbReference type="Gene3D" id="1.20.1250.20">
    <property type="entry name" value="MFS general substrate transporter like domains"/>
    <property type="match status" value="1"/>
</dbReference>
<feature type="transmembrane region" description="Helical" evidence="6">
    <location>
        <begin position="92"/>
        <end position="110"/>
    </location>
</feature>
<dbReference type="PANTHER" id="PTHR23501">
    <property type="entry name" value="MAJOR FACILITATOR SUPERFAMILY"/>
    <property type="match status" value="1"/>
</dbReference>
<dbReference type="PROSITE" id="PS50850">
    <property type="entry name" value="MFS"/>
    <property type="match status" value="1"/>
</dbReference>
<feature type="transmembrane region" description="Helical" evidence="6">
    <location>
        <begin position="383"/>
        <end position="402"/>
    </location>
</feature>
<sequence>MATVNETTDAETIQPHQENAAVVPRRPQEQFEIEASGAPSEAEDDIDYPTGAKLWTTLVCLCLTLFLHGLDLTIVAVAVPSLTDQFKTVNDIGWYSAAYMMTSSAFIFFFGKAYTLFSSKPLFMFGIITFEFGSLLCTFSTTSKMFILGRAIAGLGTSSLSGGTVKILRHCFPLSKQPIVTSAVFTFSSLGLVSAPMVGGALIDAFNWRACFGINLPLGVICIAMTWYGFHDPVNNPDINIPLKEKLWRLDPLGTLLVVPAITCFLMALQWGGIKYGWKDWRIILLFVLFGMLFSSFAYVQYRRGEAATLPPRIAKQRSIIAALWFSSCCNGALAVTEAYISIYFQGVKGLSATSSGLLGLPMIAGLGIAGIAAGMGTTAIGYYFPFMFATSTLAPIASGLLTTINLDESTVKVAALLGFLGAAIGFGLQIPLLVVQTTLSPKDVSLGTAVVGFGGGMGSALWTCASATLFQNRLVEEVQRYAPGTNGTDFVHSGLSELRDHIGGANLKNVLSGYNEAVSQTLYIPLALGILTIIGSIATERKSVKKKRS</sequence>
<evidence type="ECO:0000256" key="2">
    <source>
        <dbReference type="ARBA" id="ARBA00022692"/>
    </source>
</evidence>
<comment type="subcellular location">
    <subcellularLocation>
        <location evidence="1">Membrane</location>
        <topology evidence="1">Multi-pass membrane protein</topology>
    </subcellularLocation>
</comment>
<feature type="transmembrane region" description="Helical" evidence="6">
    <location>
        <begin position="523"/>
        <end position="540"/>
    </location>
</feature>
<dbReference type="InterPro" id="IPR020846">
    <property type="entry name" value="MFS_dom"/>
</dbReference>
<dbReference type="Pfam" id="PF07690">
    <property type="entry name" value="MFS_1"/>
    <property type="match status" value="1"/>
</dbReference>
<dbReference type="GO" id="GO:0022857">
    <property type="term" value="F:transmembrane transporter activity"/>
    <property type="evidence" value="ECO:0007669"/>
    <property type="project" value="InterPro"/>
</dbReference>
<dbReference type="HOGENOM" id="CLU_000960_22_1_1"/>
<feature type="transmembrane region" description="Helical" evidence="6">
    <location>
        <begin position="180"/>
        <end position="206"/>
    </location>
</feature>
<name>A0A072P7A3_9EURO</name>
<protein>
    <recommendedName>
        <fullName evidence="7">Major facilitator superfamily (MFS) profile domain-containing protein</fullName>
    </recommendedName>
</protein>
<keyword evidence="4 6" id="KW-0472">Membrane</keyword>
<organism evidence="8 9">
    <name type="scientific">Exophiala aquamarina CBS 119918</name>
    <dbReference type="NCBI Taxonomy" id="1182545"/>
    <lineage>
        <taxon>Eukaryota</taxon>
        <taxon>Fungi</taxon>
        <taxon>Dikarya</taxon>
        <taxon>Ascomycota</taxon>
        <taxon>Pezizomycotina</taxon>
        <taxon>Eurotiomycetes</taxon>
        <taxon>Chaetothyriomycetidae</taxon>
        <taxon>Chaetothyriales</taxon>
        <taxon>Herpotrichiellaceae</taxon>
        <taxon>Exophiala</taxon>
    </lineage>
</organism>
<dbReference type="InterPro" id="IPR011701">
    <property type="entry name" value="MFS"/>
</dbReference>
<feature type="transmembrane region" description="Helical" evidence="6">
    <location>
        <begin position="250"/>
        <end position="269"/>
    </location>
</feature>
<keyword evidence="9" id="KW-1185">Reference proteome</keyword>
<feature type="transmembrane region" description="Helical" evidence="6">
    <location>
        <begin position="447"/>
        <end position="471"/>
    </location>
</feature>
<accession>A0A072P7A3</accession>
<proteinExistence type="predicted"/>
<feature type="transmembrane region" description="Helical" evidence="6">
    <location>
        <begin position="281"/>
        <end position="300"/>
    </location>
</feature>
<evidence type="ECO:0000259" key="7">
    <source>
        <dbReference type="PROSITE" id="PS50850"/>
    </source>
</evidence>
<dbReference type="EMBL" id="AMGV01000006">
    <property type="protein sequence ID" value="KEF55999.1"/>
    <property type="molecule type" value="Genomic_DNA"/>
</dbReference>
<dbReference type="VEuPathDB" id="FungiDB:A1O9_07579"/>
<dbReference type="Gene3D" id="1.20.1720.10">
    <property type="entry name" value="Multidrug resistance protein D"/>
    <property type="match status" value="1"/>
</dbReference>
<feature type="domain" description="Major facilitator superfamily (MFS) profile" evidence="7">
    <location>
        <begin position="57"/>
        <end position="545"/>
    </location>
</feature>
<evidence type="ECO:0000256" key="1">
    <source>
        <dbReference type="ARBA" id="ARBA00004141"/>
    </source>
</evidence>
<feature type="transmembrane region" description="Helical" evidence="6">
    <location>
        <begin position="147"/>
        <end position="168"/>
    </location>
</feature>
<dbReference type="PANTHER" id="PTHR23501:SF199">
    <property type="entry name" value="MFS EFFLUX TRANSPORTER INPD-RELATED"/>
    <property type="match status" value="1"/>
</dbReference>
<feature type="transmembrane region" description="Helical" evidence="6">
    <location>
        <begin position="320"/>
        <end position="345"/>
    </location>
</feature>
<gene>
    <name evidence="8" type="ORF">A1O9_07579</name>
</gene>
<dbReference type="SUPFAM" id="SSF103473">
    <property type="entry name" value="MFS general substrate transporter"/>
    <property type="match status" value="1"/>
</dbReference>
<dbReference type="GeneID" id="25282493"/>
<feature type="transmembrane region" description="Helical" evidence="6">
    <location>
        <begin position="357"/>
        <end position="376"/>
    </location>
</feature>
<dbReference type="OrthoDB" id="2985014at2759"/>
<evidence type="ECO:0000256" key="5">
    <source>
        <dbReference type="SAM" id="MobiDB-lite"/>
    </source>
</evidence>
<comment type="caution">
    <text evidence="8">The sequence shown here is derived from an EMBL/GenBank/DDBJ whole genome shotgun (WGS) entry which is preliminary data.</text>
</comment>
<feature type="transmembrane region" description="Helical" evidence="6">
    <location>
        <begin position="58"/>
        <end position="80"/>
    </location>
</feature>
<reference evidence="8 9" key="1">
    <citation type="submission" date="2013-03" db="EMBL/GenBank/DDBJ databases">
        <title>The Genome Sequence of Exophiala aquamarina CBS 119918.</title>
        <authorList>
            <consortium name="The Broad Institute Genomics Platform"/>
            <person name="Cuomo C."/>
            <person name="de Hoog S."/>
            <person name="Gorbushina A."/>
            <person name="Walker B."/>
            <person name="Young S.K."/>
            <person name="Zeng Q."/>
            <person name="Gargeya S."/>
            <person name="Fitzgerald M."/>
            <person name="Haas B."/>
            <person name="Abouelleil A."/>
            <person name="Allen A.W."/>
            <person name="Alvarado L."/>
            <person name="Arachchi H.M."/>
            <person name="Berlin A.M."/>
            <person name="Chapman S.B."/>
            <person name="Gainer-Dewar J."/>
            <person name="Goldberg J."/>
            <person name="Griggs A."/>
            <person name="Gujja S."/>
            <person name="Hansen M."/>
            <person name="Howarth C."/>
            <person name="Imamovic A."/>
            <person name="Ireland A."/>
            <person name="Larimer J."/>
            <person name="McCowan C."/>
            <person name="Murphy C."/>
            <person name="Pearson M."/>
            <person name="Poon T.W."/>
            <person name="Priest M."/>
            <person name="Roberts A."/>
            <person name="Saif S."/>
            <person name="Shea T."/>
            <person name="Sisk P."/>
            <person name="Sykes S."/>
            <person name="Wortman J."/>
            <person name="Nusbaum C."/>
            <person name="Birren B."/>
        </authorList>
    </citation>
    <scope>NUCLEOTIDE SEQUENCE [LARGE SCALE GENOMIC DNA]</scope>
    <source>
        <strain evidence="8 9">CBS 119918</strain>
    </source>
</reference>
<feature type="region of interest" description="Disordered" evidence="5">
    <location>
        <begin position="1"/>
        <end position="26"/>
    </location>
</feature>
<dbReference type="AlphaFoldDB" id="A0A072P7A3"/>
<keyword evidence="3 6" id="KW-1133">Transmembrane helix</keyword>
<evidence type="ECO:0000313" key="8">
    <source>
        <dbReference type="EMBL" id="KEF55999.1"/>
    </source>
</evidence>
<feature type="transmembrane region" description="Helical" evidence="6">
    <location>
        <begin position="414"/>
        <end position="435"/>
    </location>
</feature>
<feature type="transmembrane region" description="Helical" evidence="6">
    <location>
        <begin position="212"/>
        <end position="230"/>
    </location>
</feature>
<evidence type="ECO:0000256" key="4">
    <source>
        <dbReference type="ARBA" id="ARBA00023136"/>
    </source>
</evidence>